<comment type="caution">
    <text evidence="8">The sequence shown here is derived from an EMBL/GenBank/DDBJ whole genome shotgun (WGS) entry which is preliminary data.</text>
</comment>
<evidence type="ECO:0000259" key="7">
    <source>
        <dbReference type="PROSITE" id="PS50863"/>
    </source>
</evidence>
<dbReference type="GO" id="GO:0005634">
    <property type="term" value="C:nucleus"/>
    <property type="evidence" value="ECO:0007669"/>
    <property type="project" value="UniProtKB-SubCell"/>
</dbReference>
<dbReference type="EMBL" id="SDMP01000020">
    <property type="protein sequence ID" value="RYQ86452.1"/>
    <property type="molecule type" value="Genomic_DNA"/>
</dbReference>
<dbReference type="CDD" id="cd10017">
    <property type="entry name" value="B3_DNA"/>
    <property type="match status" value="1"/>
</dbReference>
<evidence type="ECO:0000256" key="1">
    <source>
        <dbReference type="ARBA" id="ARBA00004123"/>
    </source>
</evidence>
<keyword evidence="3" id="KW-0238">DNA-binding</keyword>
<dbReference type="SUPFAM" id="SSF101936">
    <property type="entry name" value="DNA-binding pseudobarrel domain"/>
    <property type="match status" value="1"/>
</dbReference>
<dbReference type="PROSITE" id="PS50863">
    <property type="entry name" value="B3"/>
    <property type="match status" value="1"/>
</dbReference>
<evidence type="ECO:0000313" key="9">
    <source>
        <dbReference type="Proteomes" id="UP000289738"/>
    </source>
</evidence>
<accession>A0A444X9W7</accession>
<dbReference type="InterPro" id="IPR050655">
    <property type="entry name" value="Plant_B3_domain"/>
</dbReference>
<proteinExistence type="predicted"/>
<name>A0A444X9W7_ARAHY</name>
<evidence type="ECO:0000256" key="5">
    <source>
        <dbReference type="ARBA" id="ARBA00023242"/>
    </source>
</evidence>
<dbReference type="PANTHER" id="PTHR31920">
    <property type="entry name" value="B3 DOMAIN-CONTAINING"/>
    <property type="match status" value="1"/>
</dbReference>
<dbReference type="Gene3D" id="2.40.330.10">
    <property type="entry name" value="DNA-binding pseudobarrel domain"/>
    <property type="match status" value="1"/>
</dbReference>
<keyword evidence="4" id="KW-0804">Transcription</keyword>
<dbReference type="GO" id="GO:0003677">
    <property type="term" value="F:DNA binding"/>
    <property type="evidence" value="ECO:0007669"/>
    <property type="project" value="UniProtKB-KW"/>
</dbReference>
<feature type="domain" description="TF-B3" evidence="7">
    <location>
        <begin position="18"/>
        <end position="111"/>
    </location>
</feature>
<evidence type="ECO:0000256" key="3">
    <source>
        <dbReference type="ARBA" id="ARBA00023125"/>
    </source>
</evidence>
<dbReference type="Proteomes" id="UP000289738">
    <property type="component" value="Chromosome B10"/>
</dbReference>
<protein>
    <recommendedName>
        <fullName evidence="7">TF-B3 domain-containing protein</fullName>
    </recommendedName>
</protein>
<keyword evidence="9" id="KW-1185">Reference proteome</keyword>
<evidence type="ECO:0000256" key="4">
    <source>
        <dbReference type="ARBA" id="ARBA00023163"/>
    </source>
</evidence>
<gene>
    <name evidence="8" type="ORF">Ahy_B10g106123</name>
</gene>
<dbReference type="InterPro" id="IPR003340">
    <property type="entry name" value="B3_DNA-bd"/>
</dbReference>
<dbReference type="SMR" id="A0A444X9W7"/>
<dbReference type="OrthoDB" id="1429584at2759"/>
<sequence>MASFIFQTNKHSPSSLSCFFKIGLKKSLEDGNLKLTKKFSKKYGDSLPNPVYLKPPDGTAWKIDWSLYDGVILFENGWKEFASYYSLDNGHMLYFEYNETSNIEVRIFDIISGSEIDYPSLDHIGHDNSIEILNELPPRGWPRKTEVSSPSTSKRLRSSVKTGDVEKGPDEQNWMQCCKNEEASQSEETSLKMPTIQSARVDPDSM</sequence>
<keyword evidence="2" id="KW-0805">Transcription regulation</keyword>
<comment type="subcellular location">
    <subcellularLocation>
        <location evidence="1">Nucleus</location>
    </subcellularLocation>
</comment>
<dbReference type="STRING" id="3818.A0A444X9W7"/>
<dbReference type="Pfam" id="PF02362">
    <property type="entry name" value="B3"/>
    <property type="match status" value="1"/>
</dbReference>
<organism evidence="8 9">
    <name type="scientific">Arachis hypogaea</name>
    <name type="common">Peanut</name>
    <dbReference type="NCBI Taxonomy" id="3818"/>
    <lineage>
        <taxon>Eukaryota</taxon>
        <taxon>Viridiplantae</taxon>
        <taxon>Streptophyta</taxon>
        <taxon>Embryophyta</taxon>
        <taxon>Tracheophyta</taxon>
        <taxon>Spermatophyta</taxon>
        <taxon>Magnoliopsida</taxon>
        <taxon>eudicotyledons</taxon>
        <taxon>Gunneridae</taxon>
        <taxon>Pentapetalae</taxon>
        <taxon>rosids</taxon>
        <taxon>fabids</taxon>
        <taxon>Fabales</taxon>
        <taxon>Fabaceae</taxon>
        <taxon>Papilionoideae</taxon>
        <taxon>50 kb inversion clade</taxon>
        <taxon>dalbergioids sensu lato</taxon>
        <taxon>Dalbergieae</taxon>
        <taxon>Pterocarpus clade</taxon>
        <taxon>Arachis</taxon>
    </lineage>
</organism>
<dbReference type="AlphaFoldDB" id="A0A444X9W7"/>
<feature type="region of interest" description="Disordered" evidence="6">
    <location>
        <begin position="141"/>
        <end position="206"/>
    </location>
</feature>
<dbReference type="SMART" id="SM01019">
    <property type="entry name" value="B3"/>
    <property type="match status" value="1"/>
</dbReference>
<evidence type="ECO:0000313" key="8">
    <source>
        <dbReference type="EMBL" id="RYQ86452.1"/>
    </source>
</evidence>
<evidence type="ECO:0000256" key="6">
    <source>
        <dbReference type="SAM" id="MobiDB-lite"/>
    </source>
</evidence>
<reference evidence="8 9" key="1">
    <citation type="submission" date="2019-01" db="EMBL/GenBank/DDBJ databases">
        <title>Sequencing of cultivated peanut Arachis hypogaea provides insights into genome evolution and oil improvement.</title>
        <authorList>
            <person name="Chen X."/>
        </authorList>
    </citation>
    <scope>NUCLEOTIDE SEQUENCE [LARGE SCALE GENOMIC DNA]</scope>
    <source>
        <strain evidence="9">cv. Fuhuasheng</strain>
        <tissue evidence="8">Leaves</tissue>
    </source>
</reference>
<dbReference type="PANTHER" id="PTHR31920:SF108">
    <property type="entry name" value="B3 DOMAIN-CONTAINING TRANSCRIPTION FACTOR VRN1-LIKE"/>
    <property type="match status" value="1"/>
</dbReference>
<evidence type="ECO:0000256" key="2">
    <source>
        <dbReference type="ARBA" id="ARBA00023015"/>
    </source>
</evidence>
<dbReference type="InterPro" id="IPR015300">
    <property type="entry name" value="DNA-bd_pseudobarrel_sf"/>
</dbReference>
<keyword evidence="5" id="KW-0539">Nucleus</keyword>